<name>A0ABY4ZR62_9CAUL</name>
<keyword evidence="2" id="KW-0238">DNA-binding</keyword>
<accession>A0ABY4ZR62</accession>
<keyword evidence="3" id="KW-0804">Transcription</keyword>
<evidence type="ECO:0000256" key="2">
    <source>
        <dbReference type="ARBA" id="ARBA00023125"/>
    </source>
</evidence>
<dbReference type="InterPro" id="IPR036388">
    <property type="entry name" value="WH-like_DNA-bd_sf"/>
</dbReference>
<dbReference type="Gene3D" id="3.40.50.10490">
    <property type="entry name" value="Glucose-6-phosphate isomerase like protein, domain 1"/>
    <property type="match status" value="1"/>
</dbReference>
<evidence type="ECO:0000256" key="1">
    <source>
        <dbReference type="ARBA" id="ARBA00023015"/>
    </source>
</evidence>
<organism evidence="7 8">
    <name type="scientific">Caulobacter segnis</name>
    <dbReference type="NCBI Taxonomy" id="88688"/>
    <lineage>
        <taxon>Bacteria</taxon>
        <taxon>Pseudomonadati</taxon>
        <taxon>Pseudomonadota</taxon>
        <taxon>Alphaproteobacteria</taxon>
        <taxon>Caulobacterales</taxon>
        <taxon>Caulobacteraceae</taxon>
        <taxon>Caulobacter</taxon>
    </lineage>
</organism>
<keyword evidence="1" id="KW-0805">Transcription regulation</keyword>
<dbReference type="InterPro" id="IPR000281">
    <property type="entry name" value="HTH_RpiR"/>
</dbReference>
<evidence type="ECO:0000256" key="4">
    <source>
        <dbReference type="SAM" id="MobiDB-lite"/>
    </source>
</evidence>
<keyword evidence="8" id="KW-1185">Reference proteome</keyword>
<dbReference type="Gene3D" id="1.10.10.10">
    <property type="entry name" value="Winged helix-like DNA-binding domain superfamily/Winged helix DNA-binding domain"/>
    <property type="match status" value="1"/>
</dbReference>
<feature type="domain" description="HTH rpiR-type" evidence="5">
    <location>
        <begin position="31"/>
        <end position="107"/>
    </location>
</feature>
<dbReference type="SUPFAM" id="SSF46689">
    <property type="entry name" value="Homeodomain-like"/>
    <property type="match status" value="1"/>
</dbReference>
<dbReference type="Pfam" id="PF01418">
    <property type="entry name" value="HTH_6"/>
    <property type="match status" value="1"/>
</dbReference>
<dbReference type="PROSITE" id="PS51071">
    <property type="entry name" value="HTH_RPIR"/>
    <property type="match status" value="1"/>
</dbReference>
<protein>
    <submittedName>
        <fullName evidence="7">MurR/RpiR family transcriptional regulator</fullName>
    </submittedName>
</protein>
<evidence type="ECO:0000256" key="3">
    <source>
        <dbReference type="ARBA" id="ARBA00023163"/>
    </source>
</evidence>
<sequence>MAKTPRAPSPKARAGETVPRKYRTGEAPPFEVIRTTLLKLRPTLAPGPQRMADLILDNPREVVGMSVNEFAQAAGVAYSYVAKFLTEIEIYGFSALRLSIAQSVGNGTDIIQEDLAREDDVGDIADKVFSANAQALADTRLALKSGVLQEAVDLLAGAEFIQIYGIGSAATVAADAHYRLLRIGLLTRVEIDSHLMVASAALTRPGTVVLTVSHSGSTEETLTATRIAKEAGAKVVVITGYKQSPLAKFADVVLLTVARETKFRTEAMSSRVAELSVIDTLVAALALSRHDESVTALRASLAAIQLKRQ</sequence>
<evidence type="ECO:0000313" key="8">
    <source>
        <dbReference type="Proteomes" id="UP001057520"/>
    </source>
</evidence>
<dbReference type="EMBL" id="CP096040">
    <property type="protein sequence ID" value="USQ95297.1"/>
    <property type="molecule type" value="Genomic_DNA"/>
</dbReference>
<dbReference type="InterPro" id="IPR035472">
    <property type="entry name" value="RpiR-like_SIS"/>
</dbReference>
<dbReference type="PANTHER" id="PTHR30514:SF1">
    <property type="entry name" value="HTH-TYPE TRANSCRIPTIONAL REGULATOR HEXR-RELATED"/>
    <property type="match status" value="1"/>
</dbReference>
<dbReference type="InterPro" id="IPR046348">
    <property type="entry name" value="SIS_dom_sf"/>
</dbReference>
<dbReference type="CDD" id="cd05013">
    <property type="entry name" value="SIS_RpiR"/>
    <property type="match status" value="1"/>
</dbReference>
<gene>
    <name evidence="7" type="ORF">MZV50_22545</name>
</gene>
<evidence type="ECO:0000259" key="6">
    <source>
        <dbReference type="PROSITE" id="PS51464"/>
    </source>
</evidence>
<dbReference type="PROSITE" id="PS51464">
    <property type="entry name" value="SIS"/>
    <property type="match status" value="1"/>
</dbReference>
<dbReference type="Pfam" id="PF01380">
    <property type="entry name" value="SIS"/>
    <property type="match status" value="1"/>
</dbReference>
<dbReference type="InterPro" id="IPR047640">
    <property type="entry name" value="RpiR-like"/>
</dbReference>
<dbReference type="Proteomes" id="UP001057520">
    <property type="component" value="Chromosome"/>
</dbReference>
<evidence type="ECO:0000313" key="7">
    <source>
        <dbReference type="EMBL" id="USQ95297.1"/>
    </source>
</evidence>
<reference evidence="7 8" key="1">
    <citation type="submission" date="2022-04" db="EMBL/GenBank/DDBJ databases">
        <title>Genome sequence of soybean root-associated Caulobacter segnis RL271.</title>
        <authorList>
            <person name="Longley R."/>
            <person name="Bonito G."/>
            <person name="Trigodet F."/>
            <person name="Crosson S."/>
            <person name="Fiebig A."/>
        </authorList>
    </citation>
    <scope>NUCLEOTIDE SEQUENCE [LARGE SCALE GENOMIC DNA]</scope>
    <source>
        <strain evidence="7 8">RL271</strain>
    </source>
</reference>
<evidence type="ECO:0000259" key="5">
    <source>
        <dbReference type="PROSITE" id="PS51071"/>
    </source>
</evidence>
<feature type="domain" description="SIS" evidence="6">
    <location>
        <begin position="151"/>
        <end position="291"/>
    </location>
</feature>
<dbReference type="SUPFAM" id="SSF53697">
    <property type="entry name" value="SIS domain"/>
    <property type="match status" value="1"/>
</dbReference>
<dbReference type="PANTHER" id="PTHR30514">
    <property type="entry name" value="GLUCOKINASE"/>
    <property type="match status" value="1"/>
</dbReference>
<dbReference type="InterPro" id="IPR001347">
    <property type="entry name" value="SIS_dom"/>
</dbReference>
<feature type="region of interest" description="Disordered" evidence="4">
    <location>
        <begin position="1"/>
        <end position="22"/>
    </location>
</feature>
<proteinExistence type="predicted"/>
<dbReference type="InterPro" id="IPR009057">
    <property type="entry name" value="Homeodomain-like_sf"/>
</dbReference>